<dbReference type="InterPro" id="IPR004629">
    <property type="entry name" value="WecG_TagA_CpsF"/>
</dbReference>
<dbReference type="EMBL" id="FNVA01000001">
    <property type="protein sequence ID" value="SEF73554.1"/>
    <property type="molecule type" value="Genomic_DNA"/>
</dbReference>
<dbReference type="Pfam" id="PF03808">
    <property type="entry name" value="Glyco_tran_WecG"/>
    <property type="match status" value="1"/>
</dbReference>
<evidence type="ECO:0000256" key="2">
    <source>
        <dbReference type="ARBA" id="ARBA00022679"/>
    </source>
</evidence>
<dbReference type="OrthoDB" id="9771846at2"/>
<evidence type="ECO:0000313" key="4">
    <source>
        <dbReference type="EMBL" id="SEF73554.1"/>
    </source>
</evidence>
<reference evidence="4 5" key="1">
    <citation type="submission" date="2016-10" db="EMBL/GenBank/DDBJ databases">
        <authorList>
            <person name="de Groot N.N."/>
        </authorList>
    </citation>
    <scope>NUCLEOTIDE SEQUENCE [LARGE SCALE GENOMIC DNA]</scope>
    <source>
        <strain evidence="4 5">DSM 22489</strain>
    </source>
</reference>
<protein>
    <submittedName>
        <fullName evidence="4">N-acetylglucosaminyldiphosphoundecaprenol N-acetyl-beta-D-mannosaminyltransferase</fullName>
    </submittedName>
</protein>
<gene>
    <name evidence="4" type="ORF">SAMN05421819_0994</name>
</gene>
<dbReference type="GO" id="GO:0016758">
    <property type="term" value="F:hexosyltransferase activity"/>
    <property type="evidence" value="ECO:0007669"/>
    <property type="project" value="TreeGrafter"/>
</dbReference>
<evidence type="ECO:0000313" key="5">
    <source>
        <dbReference type="Proteomes" id="UP000236728"/>
    </source>
</evidence>
<dbReference type="RefSeq" id="WP_103931841.1">
    <property type="nucleotide sequence ID" value="NZ_FNVA01000001.1"/>
</dbReference>
<dbReference type="Proteomes" id="UP000236728">
    <property type="component" value="Unassembled WGS sequence"/>
</dbReference>
<accession>A0A1H5UET6</accession>
<keyword evidence="2 4" id="KW-0808">Transferase</keyword>
<evidence type="ECO:0000256" key="1">
    <source>
        <dbReference type="ARBA" id="ARBA00022676"/>
    </source>
</evidence>
<keyword evidence="1" id="KW-0328">Glycosyltransferase</keyword>
<sequence>MPSESPLPVFPKYRLLGIWLNALAFTDILCVLKSAIGAKRKIVLANQNLHSVYICSEDPRVRQFFDQAAYTHADGTSLIAVGRLLGLPFRTEHRIGYMDLFPALIPHILEHDWRVFYLGARDEVLQRGISLLKEQHPDLKIAGHHGYFDRQQGSSENLEVIRKINDFRPNLIFVGMGMPTQELWIFDNQDALDADVILHCGALMDYIAGAIPTPPRWLGPIGLEWAFRLVTEPRRLWRRYLLEPIKLLTWLWKTRAK</sequence>
<dbReference type="CDD" id="cd06533">
    <property type="entry name" value="Glyco_transf_WecG_TagA"/>
    <property type="match status" value="1"/>
</dbReference>
<keyword evidence="3" id="KW-0812">Transmembrane</keyword>
<keyword evidence="3" id="KW-1133">Transmembrane helix</keyword>
<feature type="transmembrane region" description="Helical" evidence="3">
    <location>
        <begin position="12"/>
        <end position="32"/>
    </location>
</feature>
<proteinExistence type="predicted"/>
<name>A0A1H5UET6_9BACT</name>
<dbReference type="PANTHER" id="PTHR34136">
    <property type="match status" value="1"/>
</dbReference>
<dbReference type="NCBIfam" id="TIGR00696">
    <property type="entry name" value="wecG_tagA_cpsF"/>
    <property type="match status" value="1"/>
</dbReference>
<keyword evidence="5" id="KW-1185">Reference proteome</keyword>
<keyword evidence="3" id="KW-0472">Membrane</keyword>
<organism evidence="4 5">
    <name type="scientific">Bryocella elongata</name>
    <dbReference type="NCBI Taxonomy" id="863522"/>
    <lineage>
        <taxon>Bacteria</taxon>
        <taxon>Pseudomonadati</taxon>
        <taxon>Acidobacteriota</taxon>
        <taxon>Terriglobia</taxon>
        <taxon>Terriglobales</taxon>
        <taxon>Acidobacteriaceae</taxon>
        <taxon>Bryocella</taxon>
    </lineage>
</organism>
<dbReference type="PANTHER" id="PTHR34136:SF1">
    <property type="entry name" value="UDP-N-ACETYL-D-MANNOSAMINURONIC ACID TRANSFERASE"/>
    <property type="match status" value="1"/>
</dbReference>
<evidence type="ECO:0000256" key="3">
    <source>
        <dbReference type="SAM" id="Phobius"/>
    </source>
</evidence>
<dbReference type="AlphaFoldDB" id="A0A1H5UET6"/>